<evidence type="ECO:0000313" key="2">
    <source>
        <dbReference type="Proteomes" id="UP001177021"/>
    </source>
</evidence>
<dbReference type="Proteomes" id="UP001177021">
    <property type="component" value="Unassembled WGS sequence"/>
</dbReference>
<protein>
    <submittedName>
        <fullName evidence="1">Uncharacterized protein</fullName>
    </submittedName>
</protein>
<gene>
    <name evidence="1" type="ORF">MILVUS5_LOCUS14374</name>
</gene>
<dbReference type="EMBL" id="CASHSV030000083">
    <property type="protein sequence ID" value="CAJ2645485.1"/>
    <property type="molecule type" value="Genomic_DNA"/>
</dbReference>
<reference evidence="1" key="1">
    <citation type="submission" date="2023-10" db="EMBL/GenBank/DDBJ databases">
        <authorList>
            <person name="Rodriguez Cubillos JULIANA M."/>
            <person name="De Vega J."/>
        </authorList>
    </citation>
    <scope>NUCLEOTIDE SEQUENCE</scope>
</reference>
<organism evidence="1 2">
    <name type="scientific">Trifolium pratense</name>
    <name type="common">Red clover</name>
    <dbReference type="NCBI Taxonomy" id="57577"/>
    <lineage>
        <taxon>Eukaryota</taxon>
        <taxon>Viridiplantae</taxon>
        <taxon>Streptophyta</taxon>
        <taxon>Embryophyta</taxon>
        <taxon>Tracheophyta</taxon>
        <taxon>Spermatophyta</taxon>
        <taxon>Magnoliopsida</taxon>
        <taxon>eudicotyledons</taxon>
        <taxon>Gunneridae</taxon>
        <taxon>Pentapetalae</taxon>
        <taxon>rosids</taxon>
        <taxon>fabids</taxon>
        <taxon>Fabales</taxon>
        <taxon>Fabaceae</taxon>
        <taxon>Papilionoideae</taxon>
        <taxon>50 kb inversion clade</taxon>
        <taxon>NPAAA clade</taxon>
        <taxon>Hologalegina</taxon>
        <taxon>IRL clade</taxon>
        <taxon>Trifolieae</taxon>
        <taxon>Trifolium</taxon>
    </lineage>
</organism>
<keyword evidence="2" id="KW-1185">Reference proteome</keyword>
<accession>A0ACB0JMJ1</accession>
<evidence type="ECO:0000313" key="1">
    <source>
        <dbReference type="EMBL" id="CAJ2645485.1"/>
    </source>
</evidence>
<sequence>KIFHNNSNSELPRQSTNKSLNMPQISSAAEFLSFCSQPSRFRSLTQSMHAKTTHCNIADAKMVILKDADPQRFLPSHYHDFLDDFDRKQANELPPHRLWDHLIDLQPGKQPPVARPYSMNHHELNALRDYLDKELAKGFIRVSRSLAAAPVLFMKNSNGDLRFCIDYRGLNSISVKNHYSLPLITKTLSQLSSAKFDTKLDIISAFNKLRIKEDDEWKAAFTCRYGIFELLALPFAEYNYEIFDKELLAIVNVFETWTAELGSVEASTLVISDHKNLGYFTTSKKLNRRQVRWNDLLSNYDFKIVFRQGKKNGKPDALTRISEDKPHSENDQRSQYQHQILLKPQQTLRLDIEPEMEL</sequence>
<comment type="caution">
    <text evidence="1">The sequence shown here is derived from an EMBL/GenBank/DDBJ whole genome shotgun (WGS) entry which is preliminary data.</text>
</comment>
<name>A0ACB0JMJ1_TRIPR</name>
<proteinExistence type="predicted"/>
<feature type="non-terminal residue" evidence="1">
    <location>
        <position position="1"/>
    </location>
</feature>